<dbReference type="Proteomes" id="UP001341840">
    <property type="component" value="Unassembled WGS sequence"/>
</dbReference>
<dbReference type="EMBL" id="JASCZI010187173">
    <property type="protein sequence ID" value="MED6190841.1"/>
    <property type="molecule type" value="Genomic_DNA"/>
</dbReference>
<comment type="caution">
    <text evidence="1">The sequence shown here is derived from an EMBL/GenBank/DDBJ whole genome shotgun (WGS) entry which is preliminary data.</text>
</comment>
<gene>
    <name evidence="1" type="ORF">PIB30_109950</name>
</gene>
<accession>A0ABU6X0I4</accession>
<keyword evidence="2" id="KW-1185">Reference proteome</keyword>
<reference evidence="1 2" key="1">
    <citation type="journal article" date="2023" name="Plants (Basel)">
        <title>Bridging the Gap: Combining Genomics and Transcriptomics Approaches to Understand Stylosanthes scabra, an Orphan Legume from the Brazilian Caatinga.</title>
        <authorList>
            <person name="Ferreira-Neto J.R.C."/>
            <person name="da Silva M.D."/>
            <person name="Binneck E."/>
            <person name="de Melo N.F."/>
            <person name="da Silva R.H."/>
            <person name="de Melo A.L.T.M."/>
            <person name="Pandolfi V."/>
            <person name="Bustamante F.O."/>
            <person name="Brasileiro-Vidal A.C."/>
            <person name="Benko-Iseppon A.M."/>
        </authorList>
    </citation>
    <scope>NUCLEOTIDE SEQUENCE [LARGE SCALE GENOMIC DNA]</scope>
    <source>
        <tissue evidence="1">Leaves</tissue>
    </source>
</reference>
<proteinExistence type="predicted"/>
<protein>
    <submittedName>
        <fullName evidence="1">Uncharacterized protein</fullName>
    </submittedName>
</protein>
<evidence type="ECO:0000313" key="2">
    <source>
        <dbReference type="Proteomes" id="UP001341840"/>
    </source>
</evidence>
<name>A0ABU6X0I4_9FABA</name>
<evidence type="ECO:0000313" key="1">
    <source>
        <dbReference type="EMBL" id="MED6190841.1"/>
    </source>
</evidence>
<organism evidence="1 2">
    <name type="scientific">Stylosanthes scabra</name>
    <dbReference type="NCBI Taxonomy" id="79078"/>
    <lineage>
        <taxon>Eukaryota</taxon>
        <taxon>Viridiplantae</taxon>
        <taxon>Streptophyta</taxon>
        <taxon>Embryophyta</taxon>
        <taxon>Tracheophyta</taxon>
        <taxon>Spermatophyta</taxon>
        <taxon>Magnoliopsida</taxon>
        <taxon>eudicotyledons</taxon>
        <taxon>Gunneridae</taxon>
        <taxon>Pentapetalae</taxon>
        <taxon>rosids</taxon>
        <taxon>fabids</taxon>
        <taxon>Fabales</taxon>
        <taxon>Fabaceae</taxon>
        <taxon>Papilionoideae</taxon>
        <taxon>50 kb inversion clade</taxon>
        <taxon>dalbergioids sensu lato</taxon>
        <taxon>Dalbergieae</taxon>
        <taxon>Pterocarpus clade</taxon>
        <taxon>Stylosanthes</taxon>
    </lineage>
</organism>
<feature type="non-terminal residue" evidence="1">
    <location>
        <position position="1"/>
    </location>
</feature>
<sequence>CLTWGYRDREFSSRGTLFYLKSEKNFCDNNKSHLVTFSSSTNTYLTFYPSTNKPSITFGQPMPNVSPPLTNLTPCHVWACYDKS</sequence>